<evidence type="ECO:0000256" key="5">
    <source>
        <dbReference type="ARBA" id="ARBA00023002"/>
    </source>
</evidence>
<evidence type="ECO:0000256" key="6">
    <source>
        <dbReference type="ARBA" id="ARBA00023004"/>
    </source>
</evidence>
<dbReference type="PRINTS" id="PR00463">
    <property type="entry name" value="EP450I"/>
</dbReference>
<reference evidence="8" key="1">
    <citation type="submission" date="2023-05" db="EMBL/GenBank/DDBJ databases">
        <authorList>
            <person name="Huff M."/>
        </authorList>
    </citation>
    <scope>NUCLEOTIDE SEQUENCE</scope>
</reference>
<gene>
    <name evidence="8" type="ORF">FPE_LOCUS9231</name>
</gene>
<keyword evidence="6" id="KW-0408">Iron</keyword>
<dbReference type="GO" id="GO:0020037">
    <property type="term" value="F:heme binding"/>
    <property type="evidence" value="ECO:0007669"/>
    <property type="project" value="InterPro"/>
</dbReference>
<keyword evidence="9" id="KW-1185">Reference proteome</keyword>
<dbReference type="Proteomes" id="UP000834106">
    <property type="component" value="Chromosome 5"/>
</dbReference>
<proteinExistence type="inferred from homology"/>
<dbReference type="GO" id="GO:0016705">
    <property type="term" value="F:oxidoreductase activity, acting on paired donors, with incorporation or reduction of molecular oxygen"/>
    <property type="evidence" value="ECO:0007669"/>
    <property type="project" value="InterPro"/>
</dbReference>
<dbReference type="InterPro" id="IPR036396">
    <property type="entry name" value="Cyt_P450_sf"/>
</dbReference>
<organism evidence="8 9">
    <name type="scientific">Fraxinus pennsylvanica</name>
    <dbReference type="NCBI Taxonomy" id="56036"/>
    <lineage>
        <taxon>Eukaryota</taxon>
        <taxon>Viridiplantae</taxon>
        <taxon>Streptophyta</taxon>
        <taxon>Embryophyta</taxon>
        <taxon>Tracheophyta</taxon>
        <taxon>Spermatophyta</taxon>
        <taxon>Magnoliopsida</taxon>
        <taxon>eudicotyledons</taxon>
        <taxon>Gunneridae</taxon>
        <taxon>Pentapetalae</taxon>
        <taxon>asterids</taxon>
        <taxon>lamiids</taxon>
        <taxon>Lamiales</taxon>
        <taxon>Oleaceae</taxon>
        <taxon>Oleeae</taxon>
        <taxon>Fraxinus</taxon>
    </lineage>
</organism>
<dbReference type="Pfam" id="PF00067">
    <property type="entry name" value="p450"/>
    <property type="match status" value="1"/>
</dbReference>
<dbReference type="GO" id="GO:0016020">
    <property type="term" value="C:membrane"/>
    <property type="evidence" value="ECO:0007669"/>
    <property type="project" value="UniProtKB-SubCell"/>
</dbReference>
<evidence type="ECO:0000313" key="8">
    <source>
        <dbReference type="EMBL" id="CAI9761801.1"/>
    </source>
</evidence>
<evidence type="ECO:0000256" key="2">
    <source>
        <dbReference type="ARBA" id="ARBA00004167"/>
    </source>
</evidence>
<evidence type="ECO:0000256" key="1">
    <source>
        <dbReference type="ARBA" id="ARBA00001971"/>
    </source>
</evidence>
<evidence type="ECO:0000256" key="3">
    <source>
        <dbReference type="ARBA" id="ARBA00010617"/>
    </source>
</evidence>
<protein>
    <recommendedName>
        <fullName evidence="10">Cytochrome P450</fullName>
    </recommendedName>
</protein>
<evidence type="ECO:0000256" key="7">
    <source>
        <dbReference type="SAM" id="MobiDB-lite"/>
    </source>
</evidence>
<comment type="cofactor">
    <cofactor evidence="1">
        <name>heme</name>
        <dbReference type="ChEBI" id="CHEBI:30413"/>
    </cofactor>
</comment>
<comment type="similarity">
    <text evidence="3">Belongs to the cytochrome P450 family.</text>
</comment>
<dbReference type="GO" id="GO:0005506">
    <property type="term" value="F:iron ion binding"/>
    <property type="evidence" value="ECO:0007669"/>
    <property type="project" value="InterPro"/>
</dbReference>
<keyword evidence="4" id="KW-0479">Metal-binding</keyword>
<dbReference type="PRINTS" id="PR00385">
    <property type="entry name" value="P450"/>
</dbReference>
<dbReference type="PANTHER" id="PTHR24296">
    <property type="entry name" value="CYTOCHROME P450"/>
    <property type="match status" value="1"/>
</dbReference>
<name>A0AAD2DS85_9LAMI</name>
<feature type="region of interest" description="Disordered" evidence="7">
    <location>
        <begin position="103"/>
        <end position="164"/>
    </location>
</feature>
<dbReference type="Gene3D" id="1.10.630.10">
    <property type="entry name" value="Cytochrome P450"/>
    <property type="match status" value="1"/>
</dbReference>
<evidence type="ECO:0000256" key="4">
    <source>
        <dbReference type="ARBA" id="ARBA00022723"/>
    </source>
</evidence>
<dbReference type="AlphaFoldDB" id="A0AAD2DS85"/>
<sequence length="164" mass="18596">MIDKSLRDVVLNFVIAGRDTTAATLVWAIYMIISHEDVANKLYSELERLLNYDSLGKLYYLLAVITETLRLYPAVPQVRDFSINFVRLLTCLMSVTRKEKLSGIIGDRPTPHDQVRSRRSAYAPTDDGKDGSIHDDMNPIEDQSTILDKRNDSSDCSEDHNCQS</sequence>
<accession>A0AAD2DS85</accession>
<dbReference type="SUPFAM" id="SSF48264">
    <property type="entry name" value="Cytochrome P450"/>
    <property type="match status" value="1"/>
</dbReference>
<evidence type="ECO:0000313" key="9">
    <source>
        <dbReference type="Proteomes" id="UP000834106"/>
    </source>
</evidence>
<comment type="subcellular location">
    <subcellularLocation>
        <location evidence="2">Membrane</location>
        <topology evidence="2">Single-pass membrane protein</topology>
    </subcellularLocation>
</comment>
<dbReference type="InterPro" id="IPR002401">
    <property type="entry name" value="Cyt_P450_E_grp-I"/>
</dbReference>
<dbReference type="EMBL" id="OU503040">
    <property type="protein sequence ID" value="CAI9761801.1"/>
    <property type="molecule type" value="Genomic_DNA"/>
</dbReference>
<feature type="compositionally biased region" description="Basic and acidic residues" evidence="7">
    <location>
        <begin position="126"/>
        <end position="137"/>
    </location>
</feature>
<dbReference type="InterPro" id="IPR001128">
    <property type="entry name" value="Cyt_P450"/>
</dbReference>
<feature type="compositionally biased region" description="Basic and acidic residues" evidence="7">
    <location>
        <begin position="147"/>
        <end position="164"/>
    </location>
</feature>
<dbReference type="GO" id="GO:0004497">
    <property type="term" value="F:monooxygenase activity"/>
    <property type="evidence" value="ECO:0007669"/>
    <property type="project" value="InterPro"/>
</dbReference>
<evidence type="ECO:0008006" key="10">
    <source>
        <dbReference type="Google" id="ProtNLM"/>
    </source>
</evidence>
<keyword evidence="5" id="KW-0560">Oxidoreductase</keyword>